<dbReference type="InterPro" id="IPR019734">
    <property type="entry name" value="TPR_rpt"/>
</dbReference>
<dbReference type="Gene3D" id="1.25.40.10">
    <property type="entry name" value="Tetratricopeptide repeat domain"/>
    <property type="match status" value="1"/>
</dbReference>
<evidence type="ECO:0000256" key="1">
    <source>
        <dbReference type="SAM" id="MobiDB-lite"/>
    </source>
</evidence>
<dbReference type="SUPFAM" id="SSF48452">
    <property type="entry name" value="TPR-like"/>
    <property type="match status" value="1"/>
</dbReference>
<dbReference type="SMART" id="SM00028">
    <property type="entry name" value="TPR"/>
    <property type="match status" value="3"/>
</dbReference>
<evidence type="ECO:0000313" key="3">
    <source>
        <dbReference type="Proteomes" id="UP000596092"/>
    </source>
</evidence>
<organism evidence="2 3">
    <name type="scientific">Desulfobulbus oligotrophicus</name>
    <dbReference type="NCBI Taxonomy" id="1909699"/>
    <lineage>
        <taxon>Bacteria</taxon>
        <taxon>Pseudomonadati</taxon>
        <taxon>Thermodesulfobacteriota</taxon>
        <taxon>Desulfobulbia</taxon>
        <taxon>Desulfobulbales</taxon>
        <taxon>Desulfobulbaceae</taxon>
        <taxon>Desulfobulbus</taxon>
    </lineage>
</organism>
<dbReference type="Pfam" id="PF13424">
    <property type="entry name" value="TPR_12"/>
    <property type="match status" value="1"/>
</dbReference>
<dbReference type="PANTHER" id="PTHR10098:SF106">
    <property type="entry name" value="TETRATRICOPEPTIDE REPEAT PROTEIN 28-LIKE PROTEIN"/>
    <property type="match status" value="1"/>
</dbReference>
<protein>
    <submittedName>
        <fullName evidence="2">Tetratricopeptide repeat protein</fullName>
    </submittedName>
</protein>
<feature type="region of interest" description="Disordered" evidence="1">
    <location>
        <begin position="1"/>
        <end position="26"/>
    </location>
</feature>
<dbReference type="AlphaFoldDB" id="A0A7T5VD40"/>
<dbReference type="KEGG" id="dog:HP555_07400"/>
<dbReference type="InterPro" id="IPR011990">
    <property type="entry name" value="TPR-like_helical_dom_sf"/>
</dbReference>
<evidence type="ECO:0000313" key="2">
    <source>
        <dbReference type="EMBL" id="QQG65700.1"/>
    </source>
</evidence>
<proteinExistence type="predicted"/>
<feature type="compositionally biased region" description="Polar residues" evidence="1">
    <location>
        <begin position="1"/>
        <end position="10"/>
    </location>
</feature>
<sequence>MSNEFIQPLNTIGPMKEGGEIDNLDDNPARQDYRGGRKLLTEGNYVQAALAFHNALLGFEEQGDQVGVANASDRLGDTCLARGEYAMAIANYQRTASICETQDDSFSLLAVNKKMATAYRKLGDGEKALELLYDMLEHYRLIHNPEGAVATLTLIGETYEELGELPKAADAYRSIAGIHSRFKHDRLAKEFAERADALEQDR</sequence>
<keyword evidence="3" id="KW-1185">Reference proteome</keyword>
<accession>A0A7T5VD40</accession>
<gene>
    <name evidence="2" type="ORF">HP555_07400</name>
</gene>
<dbReference type="Proteomes" id="UP000596092">
    <property type="component" value="Chromosome"/>
</dbReference>
<dbReference type="RefSeq" id="WP_199261077.1">
    <property type="nucleotide sequence ID" value="NZ_CP054140.1"/>
</dbReference>
<dbReference type="EMBL" id="CP054140">
    <property type="protein sequence ID" value="QQG65700.1"/>
    <property type="molecule type" value="Genomic_DNA"/>
</dbReference>
<reference evidence="2 3" key="1">
    <citation type="submission" date="2020-05" db="EMBL/GenBank/DDBJ databases">
        <title>Complete genome of Desulfobulbus oligotrophicus.</title>
        <authorList>
            <person name="Podar M."/>
        </authorList>
    </citation>
    <scope>NUCLEOTIDE SEQUENCE [LARGE SCALE GENOMIC DNA]</scope>
    <source>
        <strain evidence="2 3">Prop6</strain>
    </source>
</reference>
<dbReference type="PANTHER" id="PTHR10098">
    <property type="entry name" value="RAPSYN-RELATED"/>
    <property type="match status" value="1"/>
</dbReference>
<name>A0A7T5VD40_9BACT</name>